<keyword evidence="3" id="KW-1185">Reference proteome</keyword>
<sequence length="288" mass="32295">MRGPIRARSHIAACLLVARRDSLILPAWQGTAGHTQTRCSCVAWLRFERRNALLKHIRLDHGLAVNSDEDDNPSRQSNTQKASGLGIYSDYGRLDGRAFMGSHPSYYYSRTAPACRRSALVSAHFYAPMPGTAVHGMDVYPENDDPSRRANANYYVQRCEDDNRTTSGFSSTESSYSENLLTSDTESEMHNRMSSAAGFRPQLSTASPLSSSSFFYDAASRHLQNPQNSYQYQQPRHLKFHLSEIQYPNSPMIHPNNNFQAQNCLTTQVRSDEHGHASTHVVGGSDWM</sequence>
<feature type="compositionally biased region" description="Low complexity" evidence="1">
    <location>
        <begin position="165"/>
        <end position="183"/>
    </location>
</feature>
<evidence type="ECO:0000313" key="2">
    <source>
        <dbReference type="EMBL" id="KAJ8099406.1"/>
    </source>
</evidence>
<reference evidence="2" key="1">
    <citation type="submission" date="2023-03" db="EMBL/GenBank/DDBJ databases">
        <title>Near-Complete genome sequence of Lipomyces tetrasporous NRRL Y-64009, an oleaginous yeast capable of growing on lignocellulosic hydrolysates.</title>
        <authorList>
            <consortium name="Lawrence Berkeley National Laboratory"/>
            <person name="Jagtap S.S."/>
            <person name="Liu J.-J."/>
            <person name="Walukiewicz H.E."/>
            <person name="Pangilinan J."/>
            <person name="Lipzen A."/>
            <person name="Ahrendt S."/>
            <person name="Koriabine M."/>
            <person name="Cobaugh K."/>
            <person name="Salamov A."/>
            <person name="Yoshinaga Y."/>
            <person name="Ng V."/>
            <person name="Daum C."/>
            <person name="Grigoriev I.V."/>
            <person name="Slininger P.J."/>
            <person name="Dien B.S."/>
            <person name="Jin Y.-S."/>
            <person name="Rao C.V."/>
        </authorList>
    </citation>
    <scope>NUCLEOTIDE SEQUENCE</scope>
    <source>
        <strain evidence="2">NRRL Y-64009</strain>
    </source>
</reference>
<dbReference type="Proteomes" id="UP001217417">
    <property type="component" value="Unassembled WGS sequence"/>
</dbReference>
<feature type="region of interest" description="Disordered" evidence="1">
    <location>
        <begin position="162"/>
        <end position="184"/>
    </location>
</feature>
<proteinExistence type="predicted"/>
<protein>
    <submittedName>
        <fullName evidence="2">Uncharacterized protein</fullName>
    </submittedName>
</protein>
<name>A0AAD7QQG6_9ASCO</name>
<dbReference type="EMBL" id="JARPMG010000007">
    <property type="protein sequence ID" value="KAJ8099406.1"/>
    <property type="molecule type" value="Genomic_DNA"/>
</dbReference>
<comment type="caution">
    <text evidence="2">The sequence shown here is derived from an EMBL/GenBank/DDBJ whole genome shotgun (WGS) entry which is preliminary data.</text>
</comment>
<evidence type="ECO:0000256" key="1">
    <source>
        <dbReference type="SAM" id="MobiDB-lite"/>
    </source>
</evidence>
<accession>A0AAD7QQG6</accession>
<gene>
    <name evidence="2" type="ORF">POJ06DRAFT_134537</name>
</gene>
<dbReference type="GeneID" id="80879593"/>
<dbReference type="RefSeq" id="XP_056042856.1">
    <property type="nucleotide sequence ID" value="XM_056184427.1"/>
</dbReference>
<dbReference type="AlphaFoldDB" id="A0AAD7QQG6"/>
<organism evidence="2 3">
    <name type="scientific">Lipomyces tetrasporus</name>
    <dbReference type="NCBI Taxonomy" id="54092"/>
    <lineage>
        <taxon>Eukaryota</taxon>
        <taxon>Fungi</taxon>
        <taxon>Dikarya</taxon>
        <taxon>Ascomycota</taxon>
        <taxon>Saccharomycotina</taxon>
        <taxon>Lipomycetes</taxon>
        <taxon>Lipomycetales</taxon>
        <taxon>Lipomycetaceae</taxon>
        <taxon>Lipomyces</taxon>
    </lineage>
</organism>
<evidence type="ECO:0000313" key="3">
    <source>
        <dbReference type="Proteomes" id="UP001217417"/>
    </source>
</evidence>